<keyword evidence="2" id="KW-1133">Transmembrane helix</keyword>
<evidence type="ECO:0000313" key="5">
    <source>
        <dbReference type="Proteomes" id="UP001221411"/>
    </source>
</evidence>
<dbReference type="InterPro" id="IPR006533">
    <property type="entry name" value="T6SS_Vgr_RhsGE"/>
</dbReference>
<dbReference type="Gene3D" id="4.10.220.110">
    <property type="match status" value="1"/>
</dbReference>
<dbReference type="Gene3D" id="2.40.50.230">
    <property type="entry name" value="Gp5 N-terminal domain"/>
    <property type="match status" value="1"/>
</dbReference>
<evidence type="ECO:0000259" key="3">
    <source>
        <dbReference type="Pfam" id="PF04717"/>
    </source>
</evidence>
<feature type="transmembrane region" description="Helical" evidence="2">
    <location>
        <begin position="786"/>
        <end position="809"/>
    </location>
</feature>
<gene>
    <name evidence="4" type="primary">tssI</name>
    <name evidence="4" type="ORF">POL67_00665</name>
</gene>
<dbReference type="Pfam" id="PF05954">
    <property type="entry name" value="Phage_GPD"/>
    <property type="match status" value="1"/>
</dbReference>
<dbReference type="Pfam" id="PF04717">
    <property type="entry name" value="Phage_base_V"/>
    <property type="match status" value="1"/>
</dbReference>
<evidence type="ECO:0000313" key="4">
    <source>
        <dbReference type="EMBL" id="MDC0739835.1"/>
    </source>
</evidence>
<accession>A0ABT5EDE3</accession>
<dbReference type="Gene3D" id="2.30.110.50">
    <property type="match status" value="1"/>
</dbReference>
<organism evidence="4 5">
    <name type="scientific">Polyangium mundeleinium</name>
    <dbReference type="NCBI Taxonomy" id="2995306"/>
    <lineage>
        <taxon>Bacteria</taxon>
        <taxon>Pseudomonadati</taxon>
        <taxon>Myxococcota</taxon>
        <taxon>Polyangia</taxon>
        <taxon>Polyangiales</taxon>
        <taxon>Polyangiaceae</taxon>
        <taxon>Polyangium</taxon>
    </lineage>
</organism>
<dbReference type="EMBL" id="JAQNDO010000001">
    <property type="protein sequence ID" value="MDC0739835.1"/>
    <property type="molecule type" value="Genomic_DNA"/>
</dbReference>
<reference evidence="4 5" key="1">
    <citation type="submission" date="2022-11" db="EMBL/GenBank/DDBJ databases">
        <title>Minimal conservation of predation-associated metabolite biosynthetic gene clusters underscores biosynthetic potential of Myxococcota including descriptions for ten novel species: Archangium lansinium sp. nov., Myxococcus landrumus sp. nov., Nannocystis bai.</title>
        <authorList>
            <person name="Ahearne A."/>
            <person name="Stevens C."/>
            <person name="Dowd S."/>
        </authorList>
    </citation>
    <scope>NUCLEOTIDE SEQUENCE [LARGE SCALE GENOMIC DNA]</scope>
    <source>
        <strain evidence="4 5">RJM3</strain>
    </source>
</reference>
<dbReference type="InterPro" id="IPR006531">
    <property type="entry name" value="Gp5/Vgr_OB"/>
</dbReference>
<evidence type="ECO:0000256" key="1">
    <source>
        <dbReference type="ARBA" id="ARBA00005558"/>
    </source>
</evidence>
<proteinExistence type="inferred from homology"/>
<feature type="domain" description="Gp5/Type VI secretion system Vgr protein OB-fold" evidence="3">
    <location>
        <begin position="392"/>
        <end position="457"/>
    </location>
</feature>
<dbReference type="Proteomes" id="UP001221411">
    <property type="component" value="Unassembled WGS sequence"/>
</dbReference>
<keyword evidence="2" id="KW-0812">Transmembrane</keyword>
<dbReference type="SUPFAM" id="SSF69255">
    <property type="entry name" value="gp5 N-terminal domain-like"/>
    <property type="match status" value="1"/>
</dbReference>
<comment type="caution">
    <text evidence="4">The sequence shown here is derived from an EMBL/GenBank/DDBJ whole genome shotgun (WGS) entry which is preliminary data.</text>
</comment>
<name>A0ABT5EDE3_9BACT</name>
<dbReference type="SUPFAM" id="SSF69279">
    <property type="entry name" value="Phage tail proteins"/>
    <property type="match status" value="2"/>
</dbReference>
<dbReference type="Gene3D" id="3.55.50.10">
    <property type="entry name" value="Baseplate protein-like domains"/>
    <property type="match status" value="1"/>
</dbReference>
<dbReference type="SUPFAM" id="SSF69349">
    <property type="entry name" value="Phage fibre proteins"/>
    <property type="match status" value="1"/>
</dbReference>
<dbReference type="InterPro" id="IPR037026">
    <property type="entry name" value="Vgr_OB-fold_dom_sf"/>
</dbReference>
<comment type="similarity">
    <text evidence="1">Belongs to the VgrG protein family.</text>
</comment>
<dbReference type="RefSeq" id="WP_271914359.1">
    <property type="nucleotide sequence ID" value="NZ_JAQNDO010000001.1"/>
</dbReference>
<protein>
    <submittedName>
        <fullName evidence="4">Type VI secretion system tip protein TssI/VgrG</fullName>
    </submittedName>
</protein>
<evidence type="ECO:0000256" key="2">
    <source>
        <dbReference type="SAM" id="Phobius"/>
    </source>
</evidence>
<keyword evidence="2" id="KW-0472">Membrane</keyword>
<dbReference type="InterPro" id="IPR017847">
    <property type="entry name" value="T6SS_RhsGE_Vgr_subset"/>
</dbReference>
<keyword evidence="5" id="KW-1185">Reference proteome</keyword>
<dbReference type="NCBIfam" id="TIGR03361">
    <property type="entry name" value="VI_Rhs_Vgr"/>
    <property type="match status" value="1"/>
</dbReference>
<dbReference type="NCBIfam" id="TIGR01646">
    <property type="entry name" value="vgr_GE"/>
    <property type="match status" value="1"/>
</dbReference>
<sequence>MALTDLITISSSVLPDTTRVIAFRGAEAISRTYEFEIFVSLEGEEGDGLDLGDAIGAKAQLVIDRADDKLPPFVFAGILASVELLHAVEGRSLVRAVLVPRLWLLGLSKHSRIFTKKKLPEVLESILEENGLSGDDYELRLGSYETEEHICQYRESDLDFISRWMEREGIFYYFIHNEDGEKLVISDGASYEDDVLGKPVRYFPQTGQDRSAGPSFRAFTSRHRTLPSLVKLKDYDYARPNLTIAGSAPVASNGAGEVSLYGERFFSAAAGERLAKLRAEEMLAREVVYQARGTRSHLRAGHVFEIEEHPRAALNARYLAVEARHHGNQAASASAFQQLLDLDHDEVYFVEVDAIPEGTQFRPETRTQWPRIYGYENGTVDGPADSEYAQIDDQGRYSVKFKFDETNLKDGKASTFVRMMQPHGGGVEGFHFPLRKATEVVFSFLGGDPDRPVISGVVPNAHTPSPVTSGNHTKNIIQTGGRNRLELEDKSGQQRITMSTPHTNSYVRMGSPNEGHTMIIHTDAATLLDAGGDWNIEVGYHDGGPVGNKTEKVKGSVTETYEDVKTETVTKLVTENYNDRQVITVAKGQDLSVTTGGQKVGIAGGMGVAVNGGVSFNVGSGSGLAAPANSDFNVAVNDGNFKVTTNKNIDVKSTGGTQSYESTGKATLKSSGGDVDIYAKGNINVTTEGKYAGTVSGDKTTNILGTSFKIVGSDKRELTYGTGITFNAQANANFTLAAEFNLKVGVFVDVKCSADFTFATGIKAEFSSVIDLRATPMKVSEATAGFAFMSAGVFMVQTPTLVFTGAAFMSRAAIQLIN</sequence>